<dbReference type="EMBL" id="JBHSMH010000097">
    <property type="protein sequence ID" value="MFC5471388.1"/>
    <property type="molecule type" value="Genomic_DNA"/>
</dbReference>
<evidence type="ECO:0000313" key="4">
    <source>
        <dbReference type="Proteomes" id="UP001596105"/>
    </source>
</evidence>
<evidence type="ECO:0008006" key="5">
    <source>
        <dbReference type="Google" id="ProtNLM"/>
    </source>
</evidence>
<evidence type="ECO:0000256" key="1">
    <source>
        <dbReference type="SAM" id="MobiDB-lite"/>
    </source>
</evidence>
<evidence type="ECO:0000256" key="2">
    <source>
        <dbReference type="SAM" id="SignalP"/>
    </source>
</evidence>
<feature type="compositionally biased region" description="Gly residues" evidence="1">
    <location>
        <begin position="120"/>
        <end position="129"/>
    </location>
</feature>
<feature type="compositionally biased region" description="Low complexity" evidence="1">
    <location>
        <begin position="213"/>
        <end position="226"/>
    </location>
</feature>
<reference evidence="4" key="1">
    <citation type="journal article" date="2019" name="Int. J. Syst. Evol. Microbiol.">
        <title>The Global Catalogue of Microorganisms (GCM) 10K type strain sequencing project: providing services to taxonomists for standard genome sequencing and annotation.</title>
        <authorList>
            <consortium name="The Broad Institute Genomics Platform"/>
            <consortium name="The Broad Institute Genome Sequencing Center for Infectious Disease"/>
            <person name="Wu L."/>
            <person name="Ma J."/>
        </authorList>
    </citation>
    <scope>NUCLEOTIDE SEQUENCE [LARGE SCALE GENOMIC DNA]</scope>
    <source>
        <strain evidence="4">CCUG 57113</strain>
    </source>
</reference>
<feature type="chain" id="PRO_5047264773" description="DUF5666 domain-containing protein" evidence="2">
    <location>
        <begin position="25"/>
        <end position="226"/>
    </location>
</feature>
<gene>
    <name evidence="3" type="ORF">ACFPPD_22115</name>
</gene>
<protein>
    <recommendedName>
        <fullName evidence="5">DUF5666 domain-containing protein</fullName>
    </recommendedName>
</protein>
<feature type="region of interest" description="Disordered" evidence="1">
    <location>
        <begin position="205"/>
        <end position="226"/>
    </location>
</feature>
<dbReference type="RefSeq" id="WP_209744609.1">
    <property type="nucleotide sequence ID" value="NZ_JBHSMH010000097.1"/>
</dbReference>
<keyword evidence="4" id="KW-1185">Reference proteome</keyword>
<evidence type="ECO:0000313" key="3">
    <source>
        <dbReference type="EMBL" id="MFC5471388.1"/>
    </source>
</evidence>
<feature type="region of interest" description="Disordered" evidence="1">
    <location>
        <begin position="28"/>
        <end position="64"/>
    </location>
</feature>
<comment type="caution">
    <text evidence="3">The sequence shown here is derived from an EMBL/GenBank/DDBJ whole genome shotgun (WGS) entry which is preliminary data.</text>
</comment>
<feature type="signal peptide" evidence="2">
    <location>
        <begin position="1"/>
        <end position="24"/>
    </location>
</feature>
<accession>A0ABW0LZT2</accession>
<proteinExistence type="predicted"/>
<sequence>MRVKNGIFVLAMSSVLLLTGCGGGSNGDSQANAAQGNNVQQQGNVQGQDQGQSQGRSPMMGADLLGKVKSISGQTVTVYKSSFTPGARGQGGGQRPEGQTGSGDRSNANEGDQPPASGDSNGGNAGGDPGAAPSGQNRPNMANMFSDETVDIQVTDATKIVKTTFENNERKETALALADLKEGDIVSVDLEDGSQNAVTITLGQGGFGGAGRRNGNNAQQDQQQSQ</sequence>
<dbReference type="Proteomes" id="UP001596105">
    <property type="component" value="Unassembled WGS sequence"/>
</dbReference>
<dbReference type="PROSITE" id="PS51257">
    <property type="entry name" value="PROKAR_LIPOPROTEIN"/>
    <property type="match status" value="1"/>
</dbReference>
<keyword evidence="2" id="KW-0732">Signal</keyword>
<organism evidence="3 4">
    <name type="scientific">Cohnella suwonensis</name>
    <dbReference type="NCBI Taxonomy" id="696072"/>
    <lineage>
        <taxon>Bacteria</taxon>
        <taxon>Bacillati</taxon>
        <taxon>Bacillota</taxon>
        <taxon>Bacilli</taxon>
        <taxon>Bacillales</taxon>
        <taxon>Paenibacillaceae</taxon>
        <taxon>Cohnella</taxon>
    </lineage>
</organism>
<feature type="region of interest" description="Disordered" evidence="1">
    <location>
        <begin position="81"/>
        <end position="149"/>
    </location>
</feature>
<feature type="compositionally biased region" description="Low complexity" evidence="1">
    <location>
        <begin position="29"/>
        <end position="55"/>
    </location>
</feature>
<name>A0ABW0LZT2_9BACL</name>